<dbReference type="InterPro" id="IPR000653">
    <property type="entry name" value="DegT/StrS_aminotransferase"/>
</dbReference>
<dbReference type="SUPFAM" id="SSF53383">
    <property type="entry name" value="PLP-dependent transferases"/>
    <property type="match status" value="1"/>
</dbReference>
<keyword evidence="5" id="KW-1185">Reference proteome</keyword>
<dbReference type="PIRSF" id="PIRSF000390">
    <property type="entry name" value="PLP_StrS"/>
    <property type="match status" value="1"/>
</dbReference>
<dbReference type="Gene3D" id="3.90.1150.10">
    <property type="entry name" value="Aspartate Aminotransferase, domain 1"/>
    <property type="match status" value="1"/>
</dbReference>
<dbReference type="Proteomes" id="UP001596161">
    <property type="component" value="Unassembled WGS sequence"/>
</dbReference>
<keyword evidence="4" id="KW-0808">Transferase</keyword>
<reference evidence="5" key="1">
    <citation type="journal article" date="2019" name="Int. J. Syst. Evol. Microbiol.">
        <title>The Global Catalogue of Microorganisms (GCM) 10K type strain sequencing project: providing services to taxonomists for standard genome sequencing and annotation.</title>
        <authorList>
            <consortium name="The Broad Institute Genomics Platform"/>
            <consortium name="The Broad Institute Genome Sequencing Center for Infectious Disease"/>
            <person name="Wu L."/>
            <person name="Ma J."/>
        </authorList>
    </citation>
    <scope>NUCLEOTIDE SEQUENCE [LARGE SCALE GENOMIC DNA]</scope>
    <source>
        <strain evidence="5">KACC 12602</strain>
    </source>
</reference>
<dbReference type="PANTHER" id="PTHR30244:SF36">
    <property type="entry name" value="3-OXO-GLUCOSE-6-PHOSPHATE:GLUTAMATE AMINOTRANSFERASE"/>
    <property type="match status" value="1"/>
</dbReference>
<comment type="caution">
    <text evidence="4">The sequence shown here is derived from an EMBL/GenBank/DDBJ whole genome shotgun (WGS) entry which is preliminary data.</text>
</comment>
<evidence type="ECO:0000256" key="1">
    <source>
        <dbReference type="ARBA" id="ARBA00022898"/>
    </source>
</evidence>
<comment type="similarity">
    <text evidence="2 3">Belongs to the DegT/DnrJ/EryC1 family.</text>
</comment>
<protein>
    <submittedName>
        <fullName evidence="4">DegT/DnrJ/EryC1/StrS family aminotransferase</fullName>
    </submittedName>
</protein>
<dbReference type="EMBL" id="JBHSKT010000001">
    <property type="protein sequence ID" value="MFC5269335.1"/>
    <property type="molecule type" value="Genomic_DNA"/>
</dbReference>
<evidence type="ECO:0000313" key="4">
    <source>
        <dbReference type="EMBL" id="MFC5269335.1"/>
    </source>
</evidence>
<evidence type="ECO:0000256" key="3">
    <source>
        <dbReference type="RuleBase" id="RU004508"/>
    </source>
</evidence>
<gene>
    <name evidence="4" type="ORF">ACFPIB_01855</name>
</gene>
<dbReference type="CDD" id="cd00616">
    <property type="entry name" value="AHBA_syn"/>
    <property type="match status" value="1"/>
</dbReference>
<dbReference type="InterPro" id="IPR015424">
    <property type="entry name" value="PyrdxlP-dep_Trfase"/>
</dbReference>
<dbReference type="GO" id="GO:0008483">
    <property type="term" value="F:transaminase activity"/>
    <property type="evidence" value="ECO:0007669"/>
    <property type="project" value="UniProtKB-KW"/>
</dbReference>
<evidence type="ECO:0000313" key="5">
    <source>
        <dbReference type="Proteomes" id="UP001596161"/>
    </source>
</evidence>
<dbReference type="InterPro" id="IPR015422">
    <property type="entry name" value="PyrdxlP-dep_Trfase_small"/>
</dbReference>
<proteinExistence type="inferred from homology"/>
<organism evidence="4 5">
    <name type="scientific">Adhaeribacter terreus</name>
    <dbReference type="NCBI Taxonomy" id="529703"/>
    <lineage>
        <taxon>Bacteria</taxon>
        <taxon>Pseudomonadati</taxon>
        <taxon>Bacteroidota</taxon>
        <taxon>Cytophagia</taxon>
        <taxon>Cytophagales</taxon>
        <taxon>Hymenobacteraceae</taxon>
        <taxon>Adhaeribacter</taxon>
    </lineage>
</organism>
<dbReference type="Pfam" id="PF01041">
    <property type="entry name" value="DegT_DnrJ_EryC1"/>
    <property type="match status" value="1"/>
</dbReference>
<dbReference type="Gene3D" id="3.40.640.10">
    <property type="entry name" value="Type I PLP-dependent aspartate aminotransferase-like (Major domain)"/>
    <property type="match status" value="1"/>
</dbReference>
<dbReference type="InterPro" id="IPR015421">
    <property type="entry name" value="PyrdxlP-dep_Trfase_major"/>
</dbReference>
<keyword evidence="4" id="KW-0032">Aminotransferase</keyword>
<keyword evidence="1 3" id="KW-0663">Pyridoxal phosphate</keyword>
<dbReference type="RefSeq" id="WP_378015714.1">
    <property type="nucleotide sequence ID" value="NZ_JBHSKT010000001.1"/>
</dbReference>
<dbReference type="PANTHER" id="PTHR30244">
    <property type="entry name" value="TRANSAMINASE"/>
    <property type="match status" value="1"/>
</dbReference>
<sequence length="375" mass="41867">MNTIQVVDLQGQYQRIMHEIQEKTNAVFQSAAFIKGTEVTEFEKKLSTFNSVNHTISCGNGTDALQIALMALDLEPGDEVIIPAFTYVATAEVAALLRLKPVLVDADPETFNIDATKVKNAISNRSKSILPVHLFGQCADMETLSDLAQKHNLQIIEDNAQAIGADYTFSNGQKIKAGTIGHIGTTSFFPSKNLGCYGDGGALFTNDSTLARKISMIANHGQSEKYYHDVIGVNSRLDTIQAAILNIKLQYLHDYTTARQQAAAYYDEALADIPEVKIPARDPKSTHVFHQYTLKIENSKRDALQHYLKEHDIPTMIYYPLPVHLQKAYQYLGYKKGDFPVAETLSKKVLSLPMHTELSDDQLNYITDKIRSFFK</sequence>
<accession>A0ABW0E7Z8</accession>
<evidence type="ECO:0000256" key="2">
    <source>
        <dbReference type="ARBA" id="ARBA00037999"/>
    </source>
</evidence>
<name>A0ABW0E7Z8_9BACT</name>